<dbReference type="PROSITE" id="PS51007">
    <property type="entry name" value="CYTC"/>
    <property type="match status" value="1"/>
</dbReference>
<evidence type="ECO:0000313" key="9">
    <source>
        <dbReference type="EMBL" id="PWD81424.1"/>
    </source>
</evidence>
<name>A0A2U2AFI4_9GAMM</name>
<dbReference type="InterPro" id="IPR036909">
    <property type="entry name" value="Cyt_c-like_dom_sf"/>
</dbReference>
<keyword evidence="3 6" id="KW-0479">Metal-binding</keyword>
<evidence type="ECO:0000256" key="4">
    <source>
        <dbReference type="ARBA" id="ARBA00022982"/>
    </source>
</evidence>
<evidence type="ECO:0000256" key="2">
    <source>
        <dbReference type="ARBA" id="ARBA00022617"/>
    </source>
</evidence>
<feature type="transmembrane region" description="Helical" evidence="7">
    <location>
        <begin position="12"/>
        <end position="34"/>
    </location>
</feature>
<dbReference type="Pfam" id="PF13442">
    <property type="entry name" value="Cytochrome_CBB3"/>
    <property type="match status" value="1"/>
</dbReference>
<dbReference type="SUPFAM" id="SSF46626">
    <property type="entry name" value="Cytochrome c"/>
    <property type="match status" value="1"/>
</dbReference>
<dbReference type="InterPro" id="IPR009056">
    <property type="entry name" value="Cyt_c-like_dom"/>
</dbReference>
<dbReference type="Gene3D" id="1.10.760.10">
    <property type="entry name" value="Cytochrome c-like domain"/>
    <property type="match status" value="1"/>
</dbReference>
<evidence type="ECO:0000259" key="8">
    <source>
        <dbReference type="PROSITE" id="PS51007"/>
    </source>
</evidence>
<keyword evidence="10" id="KW-1185">Reference proteome</keyword>
<feature type="domain" description="Cytochrome c" evidence="8">
    <location>
        <begin position="66"/>
        <end position="153"/>
    </location>
</feature>
<evidence type="ECO:0000256" key="7">
    <source>
        <dbReference type="SAM" id="Phobius"/>
    </source>
</evidence>
<keyword evidence="1" id="KW-0813">Transport</keyword>
<dbReference type="GO" id="GO:0005506">
    <property type="term" value="F:iron ion binding"/>
    <property type="evidence" value="ECO:0007669"/>
    <property type="project" value="InterPro"/>
</dbReference>
<dbReference type="PANTHER" id="PTHR40942:SF4">
    <property type="entry name" value="CYTOCHROME C5"/>
    <property type="match status" value="1"/>
</dbReference>
<dbReference type="InterPro" id="IPR002323">
    <property type="entry name" value="Cyt_CIE"/>
</dbReference>
<keyword evidence="7" id="KW-0812">Transmembrane</keyword>
<proteinExistence type="predicted"/>
<dbReference type="AlphaFoldDB" id="A0A2U2AFI4"/>
<keyword evidence="5 6" id="KW-0408">Iron</keyword>
<protein>
    <recommendedName>
        <fullName evidence="8">Cytochrome c domain-containing protein</fullName>
    </recommendedName>
</protein>
<evidence type="ECO:0000313" key="10">
    <source>
        <dbReference type="Proteomes" id="UP000245020"/>
    </source>
</evidence>
<accession>A0A2U2AFI4</accession>
<gene>
    <name evidence="9" type="ORF">DC083_02965</name>
</gene>
<evidence type="ECO:0000256" key="5">
    <source>
        <dbReference type="ARBA" id="ARBA00023004"/>
    </source>
</evidence>
<dbReference type="PANTHER" id="PTHR40942">
    <property type="match status" value="1"/>
</dbReference>
<keyword evidence="7" id="KW-0472">Membrane</keyword>
<dbReference type="GO" id="GO:0020037">
    <property type="term" value="F:heme binding"/>
    <property type="evidence" value="ECO:0007669"/>
    <property type="project" value="InterPro"/>
</dbReference>
<dbReference type="EMBL" id="QEWQ01000002">
    <property type="protein sequence ID" value="PWD81424.1"/>
    <property type="molecule type" value="Genomic_DNA"/>
</dbReference>
<organism evidence="9 10">
    <name type="scientific">Ignatzschineria ureiclastica</name>
    <dbReference type="NCBI Taxonomy" id="472582"/>
    <lineage>
        <taxon>Bacteria</taxon>
        <taxon>Pseudomonadati</taxon>
        <taxon>Pseudomonadota</taxon>
        <taxon>Gammaproteobacteria</taxon>
        <taxon>Cardiobacteriales</taxon>
        <taxon>Ignatzschineriaceae</taxon>
        <taxon>Ignatzschineria</taxon>
    </lineage>
</organism>
<sequence length="278" mass="29335">MVQKQSDKFSFSLLTILAALALLVILVVLVTSFVKLIDRSIGGTPYENKDLVAERLTPYGRVNTGNLVAAGPKVKAPQEIYVSLCASCHDTGLNDAPHMGDNAAWSARFQERGLDGLHNSALHGRNLMPAKGGDPRLSDDEVIHTVDFILANSGIEVAASDPAEDIVAEEAPATAEMGETEAATAEKVDAAIVEQAAVKQEAIEAAVEEAVAETPKAETTEDAIKAEAVKVADDAVETVKDATNSVQSAVEKVSEEAKPVIEKVTKPVVEHNAAETTE</sequence>
<dbReference type="Proteomes" id="UP000245020">
    <property type="component" value="Unassembled WGS sequence"/>
</dbReference>
<reference evidence="10" key="1">
    <citation type="submission" date="2018-05" db="EMBL/GenBank/DDBJ databases">
        <title>Ignatzschineria dubaiensis sp. nov., isolated from necrotic foot tissues of dromedaries (Camelus dromedarius) and associated maggots in Dubai, United Arab Emirates.</title>
        <authorList>
            <person name="Tsang C.C."/>
            <person name="Tang J.Y.M."/>
            <person name="Fong J.Y.H."/>
            <person name="Kinne J."/>
            <person name="Lee H.H."/>
            <person name="Joseph M."/>
            <person name="Jose S."/>
            <person name="Schuster R.K."/>
            <person name="Tang Y."/>
            <person name="Sivakumar S."/>
            <person name="Chen J.H.K."/>
            <person name="Teng J.L.L."/>
            <person name="Lau S.K.P."/>
            <person name="Wernery U."/>
            <person name="Woo P.C.Y."/>
        </authorList>
    </citation>
    <scope>NUCLEOTIDE SEQUENCE [LARGE SCALE GENOMIC DNA]</scope>
    <source>
        <strain evidence="10">KCTC 22644</strain>
    </source>
</reference>
<comment type="caution">
    <text evidence="9">The sequence shown here is derived from an EMBL/GenBank/DDBJ whole genome shotgun (WGS) entry which is preliminary data.</text>
</comment>
<keyword evidence="2 6" id="KW-0349">Heme</keyword>
<dbReference type="GO" id="GO:0009055">
    <property type="term" value="F:electron transfer activity"/>
    <property type="evidence" value="ECO:0007669"/>
    <property type="project" value="InterPro"/>
</dbReference>
<dbReference type="PRINTS" id="PR00607">
    <property type="entry name" value="CYTCHROMECIE"/>
</dbReference>
<evidence type="ECO:0000256" key="1">
    <source>
        <dbReference type="ARBA" id="ARBA00022448"/>
    </source>
</evidence>
<evidence type="ECO:0000256" key="6">
    <source>
        <dbReference type="PROSITE-ProRule" id="PRU00433"/>
    </source>
</evidence>
<evidence type="ECO:0000256" key="3">
    <source>
        <dbReference type="ARBA" id="ARBA00022723"/>
    </source>
</evidence>
<keyword evidence="7" id="KW-1133">Transmembrane helix</keyword>
<keyword evidence="4" id="KW-0249">Electron transport</keyword>